<organism evidence="6 7">
    <name type="scientific">Candidatus Anaerobutyricum stercoripullorum</name>
    <dbReference type="NCBI Taxonomy" id="2838456"/>
    <lineage>
        <taxon>Bacteria</taxon>
        <taxon>Bacillati</taxon>
        <taxon>Bacillota</taxon>
        <taxon>Clostridia</taxon>
        <taxon>Lachnospirales</taxon>
        <taxon>Lachnospiraceae</taxon>
        <taxon>Anaerobutyricum</taxon>
    </lineage>
</organism>
<reference evidence="6" key="2">
    <citation type="submission" date="2021-04" db="EMBL/GenBank/DDBJ databases">
        <authorList>
            <person name="Gilroy R."/>
        </authorList>
    </citation>
    <scope>NUCLEOTIDE SEQUENCE</scope>
    <source>
        <strain evidence="6">ChiSxjej3B15-1167</strain>
    </source>
</reference>
<accession>A0A9D2BDP5</accession>
<sequence length="208" mass="24399">MEYTIHLRETKGKKIYIDPEYEEGIYLYPGEIKKEKLTEGGSISEESFHALREEYAVPRAKKRALGILVKKDCTERELRDKLETSFHDAPSIDRALDFVKEQGYVDDDRYAREYLFYKKGRKSYRQIRMELSGKGIDGRILDELFEEAGGQRQEDLIPHVRKYIRRFPKMDAAAEQKTCAHFGRKGYSPGMVREILVLLREEDGEEFC</sequence>
<keyword evidence="4 5" id="KW-0963">Cytoplasm</keyword>
<reference evidence="6" key="1">
    <citation type="journal article" date="2021" name="PeerJ">
        <title>Extensive microbial diversity within the chicken gut microbiome revealed by metagenomics and culture.</title>
        <authorList>
            <person name="Gilroy R."/>
            <person name="Ravi A."/>
            <person name="Getino M."/>
            <person name="Pursley I."/>
            <person name="Horton D.L."/>
            <person name="Alikhan N.F."/>
            <person name="Baker D."/>
            <person name="Gharbi K."/>
            <person name="Hall N."/>
            <person name="Watson M."/>
            <person name="Adriaenssens E.M."/>
            <person name="Foster-Nyarko E."/>
            <person name="Jarju S."/>
            <person name="Secka A."/>
            <person name="Antonio M."/>
            <person name="Oren A."/>
            <person name="Chaudhuri R.R."/>
            <person name="La Ragione R."/>
            <person name="Hildebrand F."/>
            <person name="Pallen M.J."/>
        </authorList>
    </citation>
    <scope>NUCLEOTIDE SEQUENCE</scope>
    <source>
        <strain evidence="6">ChiSxjej3B15-1167</strain>
    </source>
</reference>
<comment type="similarity">
    <text evidence="2 5">Belongs to the RecX family.</text>
</comment>
<evidence type="ECO:0000256" key="4">
    <source>
        <dbReference type="ARBA" id="ARBA00022490"/>
    </source>
</evidence>
<dbReference type="EMBL" id="DXEQ01000014">
    <property type="protein sequence ID" value="HIX71504.1"/>
    <property type="molecule type" value="Genomic_DNA"/>
</dbReference>
<evidence type="ECO:0000313" key="6">
    <source>
        <dbReference type="EMBL" id="HIX71504.1"/>
    </source>
</evidence>
<gene>
    <name evidence="5" type="primary">recX</name>
    <name evidence="6" type="ORF">H9849_00640</name>
</gene>
<dbReference type="GO" id="GO:0006282">
    <property type="term" value="P:regulation of DNA repair"/>
    <property type="evidence" value="ECO:0007669"/>
    <property type="project" value="UniProtKB-UniRule"/>
</dbReference>
<dbReference type="GO" id="GO:0005737">
    <property type="term" value="C:cytoplasm"/>
    <property type="evidence" value="ECO:0007669"/>
    <property type="project" value="UniProtKB-SubCell"/>
</dbReference>
<dbReference type="Gene3D" id="1.10.10.10">
    <property type="entry name" value="Winged helix-like DNA-binding domain superfamily/Winged helix DNA-binding domain"/>
    <property type="match status" value="2"/>
</dbReference>
<comment type="caution">
    <text evidence="6">The sequence shown here is derived from an EMBL/GenBank/DDBJ whole genome shotgun (WGS) entry which is preliminary data.</text>
</comment>
<evidence type="ECO:0000313" key="7">
    <source>
        <dbReference type="Proteomes" id="UP000886805"/>
    </source>
</evidence>
<comment type="subcellular location">
    <subcellularLocation>
        <location evidence="1 5">Cytoplasm</location>
    </subcellularLocation>
</comment>
<comment type="function">
    <text evidence="5">Modulates RecA activity.</text>
</comment>
<proteinExistence type="inferred from homology"/>
<dbReference type="Proteomes" id="UP000886805">
    <property type="component" value="Unassembled WGS sequence"/>
</dbReference>
<dbReference type="InterPro" id="IPR036388">
    <property type="entry name" value="WH-like_DNA-bd_sf"/>
</dbReference>
<dbReference type="PANTHER" id="PTHR33602">
    <property type="entry name" value="REGULATORY PROTEIN RECX FAMILY PROTEIN"/>
    <property type="match status" value="1"/>
</dbReference>
<dbReference type="PANTHER" id="PTHR33602:SF1">
    <property type="entry name" value="REGULATORY PROTEIN RECX FAMILY PROTEIN"/>
    <property type="match status" value="1"/>
</dbReference>
<dbReference type="HAMAP" id="MF_01114">
    <property type="entry name" value="RecX"/>
    <property type="match status" value="1"/>
</dbReference>
<dbReference type="AlphaFoldDB" id="A0A9D2BDP5"/>
<evidence type="ECO:0000256" key="5">
    <source>
        <dbReference type="HAMAP-Rule" id="MF_01114"/>
    </source>
</evidence>
<evidence type="ECO:0000256" key="3">
    <source>
        <dbReference type="ARBA" id="ARBA00018111"/>
    </source>
</evidence>
<evidence type="ECO:0000256" key="2">
    <source>
        <dbReference type="ARBA" id="ARBA00009695"/>
    </source>
</evidence>
<dbReference type="InterPro" id="IPR003783">
    <property type="entry name" value="Regulatory_RecX"/>
</dbReference>
<evidence type="ECO:0000256" key="1">
    <source>
        <dbReference type="ARBA" id="ARBA00004496"/>
    </source>
</evidence>
<protein>
    <recommendedName>
        <fullName evidence="3 5">Regulatory protein RecX</fullName>
    </recommendedName>
</protein>
<name>A0A9D2BDP5_9FIRM</name>